<protein>
    <submittedName>
        <fullName evidence="1">Uncharacterized protein</fullName>
    </submittedName>
</protein>
<sequence>MLAVRVAWCGWDSQGEAEWNGGLGERNGMKTALPRGLPRWLSEPERKGTKVGGT</sequence>
<dbReference type="Proteomes" id="UP001163821">
    <property type="component" value="Unassembled WGS sequence"/>
</dbReference>
<dbReference type="AlphaFoldDB" id="A0AA41Y6A7"/>
<dbReference type="RefSeq" id="WP_282591329.1">
    <property type="nucleotide sequence ID" value="NZ_JAPAAF010000008.1"/>
</dbReference>
<dbReference type="EMBL" id="JAPAAF010000008">
    <property type="protein sequence ID" value="MCW0482724.1"/>
    <property type="molecule type" value="Genomic_DNA"/>
</dbReference>
<evidence type="ECO:0000313" key="1">
    <source>
        <dbReference type="EMBL" id="MCW0482724.1"/>
    </source>
</evidence>
<proteinExistence type="predicted"/>
<accession>A0AA41Y6A7</accession>
<keyword evidence="2" id="KW-1185">Reference proteome</keyword>
<organism evidence="1 2">
    <name type="scientific">Gaoshiqia sediminis</name>
    <dbReference type="NCBI Taxonomy" id="2986998"/>
    <lineage>
        <taxon>Bacteria</taxon>
        <taxon>Pseudomonadati</taxon>
        <taxon>Bacteroidota</taxon>
        <taxon>Bacteroidia</taxon>
        <taxon>Marinilabiliales</taxon>
        <taxon>Prolixibacteraceae</taxon>
        <taxon>Gaoshiqia</taxon>
    </lineage>
</organism>
<reference evidence="1" key="1">
    <citation type="submission" date="2022-10" db="EMBL/GenBank/DDBJ databases">
        <title>Gaoshiqiia sediminis gen. nov., sp. nov., isolated from coastal sediment.</title>
        <authorList>
            <person name="Yu W.X."/>
            <person name="Mu D.S."/>
            <person name="Du J.Z."/>
            <person name="Liang Y.Q."/>
        </authorList>
    </citation>
    <scope>NUCLEOTIDE SEQUENCE</scope>
    <source>
        <strain evidence="1">A06</strain>
    </source>
</reference>
<evidence type="ECO:0000313" key="2">
    <source>
        <dbReference type="Proteomes" id="UP001163821"/>
    </source>
</evidence>
<comment type="caution">
    <text evidence="1">The sequence shown here is derived from an EMBL/GenBank/DDBJ whole genome shotgun (WGS) entry which is preliminary data.</text>
</comment>
<name>A0AA41Y6A7_9BACT</name>
<gene>
    <name evidence="1" type="ORF">N2K84_08305</name>
</gene>